<dbReference type="Pfam" id="PF02866">
    <property type="entry name" value="Ldh_1_C"/>
    <property type="match status" value="1"/>
</dbReference>
<evidence type="ECO:0000259" key="11">
    <source>
        <dbReference type="Pfam" id="PF02866"/>
    </source>
</evidence>
<dbReference type="InterPro" id="IPR001557">
    <property type="entry name" value="L-lactate/malate_DH"/>
</dbReference>
<evidence type="ECO:0000256" key="2">
    <source>
        <dbReference type="ARBA" id="ARBA00020382"/>
    </source>
</evidence>
<dbReference type="GO" id="GO:0004459">
    <property type="term" value="F:L-lactate dehydrogenase (NAD+) activity"/>
    <property type="evidence" value="ECO:0007669"/>
    <property type="project" value="TreeGrafter"/>
</dbReference>
<keyword evidence="3" id="KW-0816">Tricarboxylic acid cycle</keyword>
<name>F4FZX3_METCR</name>
<evidence type="ECO:0000256" key="9">
    <source>
        <dbReference type="RuleBase" id="RU003369"/>
    </source>
</evidence>
<evidence type="ECO:0000313" key="13">
    <source>
        <dbReference type="Proteomes" id="UP000007812"/>
    </source>
</evidence>
<reference evidence="12 13" key="1">
    <citation type="journal article" date="2011" name="J. Bacteriol.">
        <title>Complete genome sequence of Metallosphaera cuprina, a metal sulfide-oxidizing archaeon from a hot spring.</title>
        <authorList>
            <person name="Liu L.J."/>
            <person name="You X.Y."/>
            <person name="Zheng H."/>
            <person name="Wang S."/>
            <person name="Jiang C.Y."/>
            <person name="Liu S.J."/>
        </authorList>
    </citation>
    <scope>NUCLEOTIDE SEQUENCE [LARGE SCALE GENOMIC DNA]</scope>
    <source>
        <strain evidence="12 13">Ar-4</strain>
    </source>
</reference>
<dbReference type="InterPro" id="IPR022383">
    <property type="entry name" value="Lactate/malate_DH_C"/>
</dbReference>
<dbReference type="InterPro" id="IPR015955">
    <property type="entry name" value="Lactate_DH/Glyco_Ohase_4_C"/>
</dbReference>
<dbReference type="Gene3D" id="3.90.110.10">
    <property type="entry name" value="Lactate dehydrogenase/glycoside hydrolase, family 4, C-terminal"/>
    <property type="match status" value="1"/>
</dbReference>
<dbReference type="PATRIC" id="fig|1006006.8.peg.1634"/>
<dbReference type="GO" id="GO:0006089">
    <property type="term" value="P:lactate metabolic process"/>
    <property type="evidence" value="ECO:0007669"/>
    <property type="project" value="TreeGrafter"/>
</dbReference>
<feature type="binding site" evidence="8">
    <location>
        <begin position="118"/>
        <end position="120"/>
    </location>
    <ligand>
        <name>NAD(+)</name>
        <dbReference type="ChEBI" id="CHEBI:57540"/>
    </ligand>
</feature>
<dbReference type="PANTHER" id="PTHR43128">
    <property type="entry name" value="L-2-HYDROXYCARBOXYLATE DEHYDROGENASE (NAD(P)(+))"/>
    <property type="match status" value="1"/>
</dbReference>
<dbReference type="InterPro" id="IPR036291">
    <property type="entry name" value="NAD(P)-bd_dom_sf"/>
</dbReference>
<evidence type="ECO:0000256" key="8">
    <source>
        <dbReference type="PIRSR" id="PIRSR000102-3"/>
    </source>
</evidence>
<evidence type="ECO:0000259" key="10">
    <source>
        <dbReference type="Pfam" id="PF00056"/>
    </source>
</evidence>
<dbReference type="RefSeq" id="WP_013738233.1">
    <property type="nucleotide sequence ID" value="NC_015435.1"/>
</dbReference>
<feature type="active site" description="Proton acceptor" evidence="6">
    <location>
        <position position="172"/>
    </location>
</feature>
<feature type="binding site" evidence="7">
    <location>
        <position position="88"/>
    </location>
    <ligand>
        <name>substrate</name>
    </ligand>
</feature>
<dbReference type="EMBL" id="CP002656">
    <property type="protein sequence ID" value="AEB95735.1"/>
    <property type="molecule type" value="Genomic_DNA"/>
</dbReference>
<dbReference type="GeneID" id="10493821"/>
<dbReference type="OrthoDB" id="2596at2157"/>
<feature type="binding site" evidence="7">
    <location>
        <position position="148"/>
    </location>
    <ligand>
        <name>substrate</name>
    </ligand>
</feature>
<evidence type="ECO:0000256" key="4">
    <source>
        <dbReference type="ARBA" id="ARBA00023002"/>
    </source>
</evidence>
<dbReference type="GO" id="GO:0006099">
    <property type="term" value="P:tricarboxylic acid cycle"/>
    <property type="evidence" value="ECO:0007669"/>
    <property type="project" value="UniProtKB-KW"/>
</dbReference>
<dbReference type="CDD" id="cd00300">
    <property type="entry name" value="LDH_like"/>
    <property type="match status" value="1"/>
</dbReference>
<keyword evidence="13" id="KW-1185">Reference proteome</keyword>
<dbReference type="PIRSF" id="PIRSF000102">
    <property type="entry name" value="Lac_mal_DH"/>
    <property type="match status" value="1"/>
</dbReference>
<feature type="binding site" evidence="8">
    <location>
        <position position="95"/>
    </location>
    <ligand>
        <name>NAD(+)</name>
        <dbReference type="ChEBI" id="CHEBI:57540"/>
    </ligand>
</feature>
<accession>F4FZX3</accession>
<feature type="domain" description="Lactate/malate dehydrogenase N-terminal" evidence="10">
    <location>
        <begin position="3"/>
        <end position="134"/>
    </location>
</feature>
<evidence type="ECO:0000256" key="7">
    <source>
        <dbReference type="PIRSR" id="PIRSR000102-2"/>
    </source>
</evidence>
<dbReference type="STRING" id="1006006.Mcup_1632"/>
<dbReference type="PRINTS" id="PR00086">
    <property type="entry name" value="LLDHDRGNASE"/>
</dbReference>
<evidence type="ECO:0000256" key="3">
    <source>
        <dbReference type="ARBA" id="ARBA00022532"/>
    </source>
</evidence>
<dbReference type="HOGENOM" id="CLU_045401_2_1_2"/>
<gene>
    <name evidence="12" type="ordered locus">Mcup_1632</name>
</gene>
<dbReference type="KEGG" id="mcn:Mcup_1632"/>
<sequence>MAKVGFIGAGKIGQTIAYSAMVSGAVDEAVIYDIIPELPEKYEHELRHAFATRGIKLEVLGTNSLDDVSGMDIIVISAGKPRKPGMSRRDLFVDNAKIMIDLGNKLPAKNPGAIYLMVANPVDMMASVFMKYSKQFTISAGDQVETMRMRSFIAKKLKLPVSAVDGFVGGEHGEDAVVLWSTVKIKGQPVDKYNVNKDEVTDYVKKIPGEIIRVIGGTTWGPGTIIADIIKAFALNENRVMSIATPREYEKEIIHVSAPTVVGSSIGPSLETLLDEKDRWSLNASMKDFYEVYKDNLKQLEQTMKA</sequence>
<feature type="binding site" evidence="7">
    <location>
        <position position="120"/>
    </location>
    <ligand>
        <name>substrate</name>
    </ligand>
</feature>
<proteinExistence type="inferred from homology"/>
<dbReference type="SUPFAM" id="SSF56327">
    <property type="entry name" value="LDH C-terminal domain-like"/>
    <property type="match status" value="1"/>
</dbReference>
<keyword evidence="5 8" id="KW-0520">NAD</keyword>
<feature type="domain" description="Lactate/malate dehydrogenase C-terminal" evidence="11">
    <location>
        <begin position="146"/>
        <end position="288"/>
    </location>
</feature>
<keyword evidence="4 9" id="KW-0560">Oxidoreductase</keyword>
<feature type="binding site" evidence="7">
    <location>
        <position position="82"/>
    </location>
    <ligand>
        <name>substrate</name>
    </ligand>
</feature>
<dbReference type="PANTHER" id="PTHR43128:SF16">
    <property type="entry name" value="L-LACTATE DEHYDROGENASE"/>
    <property type="match status" value="1"/>
</dbReference>
<evidence type="ECO:0000313" key="12">
    <source>
        <dbReference type="EMBL" id="AEB95735.1"/>
    </source>
</evidence>
<feature type="binding site" evidence="8">
    <location>
        <position position="33"/>
    </location>
    <ligand>
        <name>NAD(+)</name>
        <dbReference type="ChEBI" id="CHEBI:57540"/>
    </ligand>
</feature>
<dbReference type="InterPro" id="IPR001236">
    <property type="entry name" value="Lactate/malate_DH_N"/>
</dbReference>
<organism evidence="12 13">
    <name type="scientific">Metallosphaera cuprina (strain Ar-4)</name>
    <dbReference type="NCBI Taxonomy" id="1006006"/>
    <lineage>
        <taxon>Archaea</taxon>
        <taxon>Thermoproteota</taxon>
        <taxon>Thermoprotei</taxon>
        <taxon>Sulfolobales</taxon>
        <taxon>Sulfolobaceae</taxon>
        <taxon>Metallosphaera</taxon>
    </lineage>
</organism>
<dbReference type="AlphaFoldDB" id="F4FZX3"/>
<evidence type="ECO:0000256" key="1">
    <source>
        <dbReference type="ARBA" id="ARBA00008104"/>
    </source>
</evidence>
<comment type="similarity">
    <text evidence="1 9">Belongs to the LDH/MDH superfamily.</text>
</comment>
<protein>
    <recommendedName>
        <fullName evidence="2">Malate dehydrogenase</fullName>
    </recommendedName>
</protein>
<dbReference type="SUPFAM" id="SSF51735">
    <property type="entry name" value="NAD(P)-binding Rossmann-fold domains"/>
    <property type="match status" value="1"/>
</dbReference>
<evidence type="ECO:0000256" key="6">
    <source>
        <dbReference type="PIRSR" id="PIRSR000102-1"/>
    </source>
</evidence>
<dbReference type="Proteomes" id="UP000007812">
    <property type="component" value="Chromosome"/>
</dbReference>
<evidence type="ECO:0000256" key="5">
    <source>
        <dbReference type="ARBA" id="ARBA00023027"/>
    </source>
</evidence>
<dbReference type="eggNOG" id="arCOG00246">
    <property type="taxonomic scope" value="Archaea"/>
</dbReference>
<dbReference type="Gene3D" id="3.40.50.720">
    <property type="entry name" value="NAD(P)-binding Rossmann-like Domain"/>
    <property type="match status" value="1"/>
</dbReference>
<dbReference type="Pfam" id="PF00056">
    <property type="entry name" value="Ldh_1_N"/>
    <property type="match status" value="1"/>
</dbReference>
<feature type="binding site" evidence="8">
    <location>
        <begin position="8"/>
        <end position="13"/>
    </location>
    <ligand>
        <name>NAD(+)</name>
        <dbReference type="ChEBI" id="CHEBI:57540"/>
    </ligand>
</feature>